<dbReference type="EMBL" id="JAHYIQ010000006">
    <property type="protein sequence ID" value="KAK1131570.1"/>
    <property type="molecule type" value="Genomic_DNA"/>
</dbReference>
<dbReference type="Proteomes" id="UP001177670">
    <property type="component" value="Unassembled WGS sequence"/>
</dbReference>
<dbReference type="AlphaFoldDB" id="A0AA40G5N1"/>
<sequence length="241" mass="27062">MSRTGVITRPRILVGRNNRHASFQTSSAPEVPRSMITPLKLLPRCWAFVAVLARRTKERERESNNAVIGFLPIRITGAIVSSSGGRHRRGVEAKKDDGRKLLEDRHFRERGAAEPEQSLCPRDYELASVRGTSILPVLGCIMGDDALITATSRQGSAFEAAFVALRGVTREETRREREGEGGARHLETFPRNNLLLFFTGSGSSYRDAPCVLPRFFLCFLRRRCRREGGFSLVPRRSRHSL</sequence>
<keyword evidence="2" id="KW-1185">Reference proteome</keyword>
<comment type="caution">
    <text evidence="1">The sequence shown here is derived from an EMBL/GenBank/DDBJ whole genome shotgun (WGS) entry which is preliminary data.</text>
</comment>
<evidence type="ECO:0000313" key="2">
    <source>
        <dbReference type="Proteomes" id="UP001177670"/>
    </source>
</evidence>
<name>A0AA40G5N1_9HYME</name>
<accession>A0AA40G5N1</accession>
<reference evidence="1" key="1">
    <citation type="submission" date="2021-10" db="EMBL/GenBank/DDBJ databases">
        <title>Melipona bicolor Genome sequencing and assembly.</title>
        <authorList>
            <person name="Araujo N.S."/>
            <person name="Arias M.C."/>
        </authorList>
    </citation>
    <scope>NUCLEOTIDE SEQUENCE</scope>
    <source>
        <strain evidence="1">USP_2M_L1-L4_2017</strain>
        <tissue evidence="1">Whole body</tissue>
    </source>
</reference>
<evidence type="ECO:0000313" key="1">
    <source>
        <dbReference type="EMBL" id="KAK1131570.1"/>
    </source>
</evidence>
<organism evidence="1 2">
    <name type="scientific">Melipona bicolor</name>
    <dbReference type="NCBI Taxonomy" id="60889"/>
    <lineage>
        <taxon>Eukaryota</taxon>
        <taxon>Metazoa</taxon>
        <taxon>Ecdysozoa</taxon>
        <taxon>Arthropoda</taxon>
        <taxon>Hexapoda</taxon>
        <taxon>Insecta</taxon>
        <taxon>Pterygota</taxon>
        <taxon>Neoptera</taxon>
        <taxon>Endopterygota</taxon>
        <taxon>Hymenoptera</taxon>
        <taxon>Apocrita</taxon>
        <taxon>Aculeata</taxon>
        <taxon>Apoidea</taxon>
        <taxon>Anthophila</taxon>
        <taxon>Apidae</taxon>
        <taxon>Melipona</taxon>
    </lineage>
</organism>
<protein>
    <submittedName>
        <fullName evidence="1">Uncharacterized protein</fullName>
    </submittedName>
</protein>
<gene>
    <name evidence="1" type="ORF">K0M31_017863</name>
</gene>
<proteinExistence type="predicted"/>